<dbReference type="InterPro" id="IPR036047">
    <property type="entry name" value="F-box-like_dom_sf"/>
</dbReference>
<dbReference type="PANTHER" id="PTHR44259:SF108">
    <property type="entry name" value="F-BOX PROTEIN SKIP23-LIKE"/>
    <property type="match status" value="1"/>
</dbReference>
<dbReference type="InterPro" id="IPR005174">
    <property type="entry name" value="KIB1-4_b-propeller"/>
</dbReference>
<dbReference type="Gene3D" id="1.20.1280.50">
    <property type="match status" value="1"/>
</dbReference>
<gene>
    <name evidence="3" type="primary">LOC105164230</name>
</gene>
<dbReference type="GeneID" id="105164230"/>
<name>A0A6I9T9I9_SESIN</name>
<organism evidence="2 3">
    <name type="scientific">Sesamum indicum</name>
    <name type="common">Oriental sesame</name>
    <name type="synonym">Sesamum orientale</name>
    <dbReference type="NCBI Taxonomy" id="4182"/>
    <lineage>
        <taxon>Eukaryota</taxon>
        <taxon>Viridiplantae</taxon>
        <taxon>Streptophyta</taxon>
        <taxon>Embryophyta</taxon>
        <taxon>Tracheophyta</taxon>
        <taxon>Spermatophyta</taxon>
        <taxon>Magnoliopsida</taxon>
        <taxon>eudicotyledons</taxon>
        <taxon>Gunneridae</taxon>
        <taxon>Pentapetalae</taxon>
        <taxon>asterids</taxon>
        <taxon>lamiids</taxon>
        <taxon>Lamiales</taxon>
        <taxon>Pedaliaceae</taxon>
        <taxon>Sesamum</taxon>
    </lineage>
</organism>
<sequence length="368" mass="42216">MPSPKRSPDTETSFDWAELPVELSAAIAKRLVSIRDYISFRGVCESWRSAATFENFDREYPRVPWLMYFNVEEEGKEIAEGTKFLNMSENKTYHTTDFPPGTGAYLSCRGWILYISENMVDVNLTHPVWRIKIELPCLDTFPAYKLEDGVSRFISKMVLSCSPTTKTDLVVMVIWGEGNQLGFSRPGDSSWTVLDSWDDSFCDIIYHNGRLYAVDVRRRVVECDIHGPNPGQILQVFSLPKDHGFSFSNKDLCYFVESSGKFLIVSRHFNDCKTMRFQILELDLMDGSHKEIFKLGKRALFLGFNTSFCLERTASINLKPNCIYFTDHIWRCMHLDTGVYCLFNGRIKDFGGFPGSVHAPPLWVLPSF</sequence>
<dbReference type="KEGG" id="sind:105164230"/>
<dbReference type="OrthoDB" id="904034at2759"/>
<accession>A0A6I9T9I9</accession>
<keyword evidence="2" id="KW-1185">Reference proteome</keyword>
<dbReference type="InterPro" id="IPR050942">
    <property type="entry name" value="F-box_BR-signaling"/>
</dbReference>
<reference evidence="3" key="1">
    <citation type="submission" date="2025-08" db="UniProtKB">
        <authorList>
            <consortium name="RefSeq"/>
        </authorList>
    </citation>
    <scope>IDENTIFICATION</scope>
</reference>
<dbReference type="InParanoid" id="A0A6I9T9I9"/>
<dbReference type="PANTHER" id="PTHR44259">
    <property type="entry name" value="OS07G0183000 PROTEIN-RELATED"/>
    <property type="match status" value="1"/>
</dbReference>
<proteinExistence type="predicted"/>
<feature type="domain" description="KIB1-4 beta-propeller" evidence="1">
    <location>
        <begin position="84"/>
        <end position="340"/>
    </location>
</feature>
<dbReference type="Gramene" id="SIN_1015532.t">
    <property type="protein sequence ID" value="SIN_1015532.t.cds1"/>
    <property type="gene ID" value="SIN_1015532"/>
</dbReference>
<dbReference type="AlphaFoldDB" id="A0A6I9T9I9"/>
<protein>
    <submittedName>
        <fullName evidence="3">F-box protein At2g26160-like</fullName>
    </submittedName>
</protein>
<evidence type="ECO:0000313" key="2">
    <source>
        <dbReference type="Proteomes" id="UP000504604"/>
    </source>
</evidence>
<dbReference type="Proteomes" id="UP000504604">
    <property type="component" value="Linkage group LG6"/>
</dbReference>
<dbReference type="Pfam" id="PF03478">
    <property type="entry name" value="Beta-prop_KIB1-4"/>
    <property type="match status" value="1"/>
</dbReference>
<dbReference type="SUPFAM" id="SSF81383">
    <property type="entry name" value="F-box domain"/>
    <property type="match status" value="1"/>
</dbReference>
<dbReference type="RefSeq" id="XP_011081145.1">
    <property type="nucleotide sequence ID" value="XM_011082843.1"/>
</dbReference>
<evidence type="ECO:0000259" key="1">
    <source>
        <dbReference type="Pfam" id="PF03478"/>
    </source>
</evidence>
<evidence type="ECO:0000313" key="3">
    <source>
        <dbReference type="RefSeq" id="XP_011081145.1"/>
    </source>
</evidence>